<dbReference type="Pfam" id="PF00059">
    <property type="entry name" value="Lectin_C"/>
    <property type="match status" value="1"/>
</dbReference>
<dbReference type="InterPro" id="IPR016186">
    <property type="entry name" value="C-type_lectin-like/link_sf"/>
</dbReference>
<dbReference type="InterPro" id="IPR016187">
    <property type="entry name" value="CTDL_fold"/>
</dbReference>
<reference evidence="3 4" key="1">
    <citation type="journal article" date="2017" name="Nat. Ecol. Evol.">
        <title>Scallop genome provides insights into evolution of bilaterian karyotype and development.</title>
        <authorList>
            <person name="Wang S."/>
            <person name="Zhang J."/>
            <person name="Jiao W."/>
            <person name="Li J."/>
            <person name="Xun X."/>
            <person name="Sun Y."/>
            <person name="Guo X."/>
            <person name="Huan P."/>
            <person name="Dong B."/>
            <person name="Zhang L."/>
            <person name="Hu X."/>
            <person name="Sun X."/>
            <person name="Wang J."/>
            <person name="Zhao C."/>
            <person name="Wang Y."/>
            <person name="Wang D."/>
            <person name="Huang X."/>
            <person name="Wang R."/>
            <person name="Lv J."/>
            <person name="Li Y."/>
            <person name="Zhang Z."/>
            <person name="Liu B."/>
            <person name="Lu W."/>
            <person name="Hui Y."/>
            <person name="Liang J."/>
            <person name="Zhou Z."/>
            <person name="Hou R."/>
            <person name="Li X."/>
            <person name="Liu Y."/>
            <person name="Li H."/>
            <person name="Ning X."/>
            <person name="Lin Y."/>
            <person name="Zhao L."/>
            <person name="Xing Q."/>
            <person name="Dou J."/>
            <person name="Li Y."/>
            <person name="Mao J."/>
            <person name="Guo H."/>
            <person name="Dou H."/>
            <person name="Li T."/>
            <person name="Mu C."/>
            <person name="Jiang W."/>
            <person name="Fu Q."/>
            <person name="Fu X."/>
            <person name="Miao Y."/>
            <person name="Liu J."/>
            <person name="Yu Q."/>
            <person name="Li R."/>
            <person name="Liao H."/>
            <person name="Li X."/>
            <person name="Kong Y."/>
            <person name="Jiang Z."/>
            <person name="Chourrout D."/>
            <person name="Li R."/>
            <person name="Bao Z."/>
        </authorList>
    </citation>
    <scope>NUCLEOTIDE SEQUENCE [LARGE SCALE GENOMIC DNA]</scope>
    <source>
        <strain evidence="3 4">PY_sf001</strain>
    </source>
</reference>
<accession>A0A210QB01</accession>
<evidence type="ECO:0000313" key="3">
    <source>
        <dbReference type="EMBL" id="OWF45909.1"/>
    </source>
</evidence>
<name>A0A210QB01_MIZYE</name>
<feature type="domain" description="C-type lectin" evidence="2">
    <location>
        <begin position="243"/>
        <end position="371"/>
    </location>
</feature>
<dbReference type="SMART" id="SM00034">
    <property type="entry name" value="CLECT"/>
    <property type="match status" value="1"/>
</dbReference>
<organism evidence="3 4">
    <name type="scientific">Mizuhopecten yessoensis</name>
    <name type="common">Japanese scallop</name>
    <name type="synonym">Patinopecten yessoensis</name>
    <dbReference type="NCBI Taxonomy" id="6573"/>
    <lineage>
        <taxon>Eukaryota</taxon>
        <taxon>Metazoa</taxon>
        <taxon>Spiralia</taxon>
        <taxon>Lophotrochozoa</taxon>
        <taxon>Mollusca</taxon>
        <taxon>Bivalvia</taxon>
        <taxon>Autobranchia</taxon>
        <taxon>Pteriomorphia</taxon>
        <taxon>Pectinida</taxon>
        <taxon>Pectinoidea</taxon>
        <taxon>Pectinidae</taxon>
        <taxon>Mizuhopecten</taxon>
    </lineage>
</organism>
<evidence type="ECO:0000256" key="1">
    <source>
        <dbReference type="SAM" id="MobiDB-lite"/>
    </source>
</evidence>
<proteinExistence type="predicted"/>
<evidence type="ECO:0000313" key="4">
    <source>
        <dbReference type="Proteomes" id="UP000242188"/>
    </source>
</evidence>
<dbReference type="OrthoDB" id="6100031at2759"/>
<keyword evidence="3" id="KW-0430">Lectin</keyword>
<dbReference type="InterPro" id="IPR001304">
    <property type="entry name" value="C-type_lectin-like"/>
</dbReference>
<dbReference type="Gene3D" id="3.10.100.10">
    <property type="entry name" value="Mannose-Binding Protein A, subunit A"/>
    <property type="match status" value="1"/>
</dbReference>
<dbReference type="Proteomes" id="UP000242188">
    <property type="component" value="Unassembled WGS sequence"/>
</dbReference>
<dbReference type="PROSITE" id="PS50041">
    <property type="entry name" value="C_TYPE_LECTIN_2"/>
    <property type="match status" value="1"/>
</dbReference>
<keyword evidence="4" id="KW-1185">Reference proteome</keyword>
<gene>
    <name evidence="3" type="ORF">KP79_PYT07305</name>
</gene>
<evidence type="ECO:0000259" key="2">
    <source>
        <dbReference type="PROSITE" id="PS50041"/>
    </source>
</evidence>
<dbReference type="SUPFAM" id="SSF56436">
    <property type="entry name" value="C-type lectin-like"/>
    <property type="match status" value="1"/>
</dbReference>
<dbReference type="EMBL" id="NEDP02004373">
    <property type="protein sequence ID" value="OWF45909.1"/>
    <property type="molecule type" value="Genomic_DNA"/>
</dbReference>
<feature type="region of interest" description="Disordered" evidence="1">
    <location>
        <begin position="1"/>
        <end position="37"/>
    </location>
</feature>
<feature type="compositionally biased region" description="Polar residues" evidence="1">
    <location>
        <begin position="1"/>
        <end position="26"/>
    </location>
</feature>
<dbReference type="AlphaFoldDB" id="A0A210QB01"/>
<dbReference type="GO" id="GO:0030246">
    <property type="term" value="F:carbohydrate binding"/>
    <property type="evidence" value="ECO:0007669"/>
    <property type="project" value="UniProtKB-KW"/>
</dbReference>
<sequence length="401" mass="43349">MPTTAIHTSGPPSTQQPTIMPTTAIHTSGPPSTQQPTMMPTTMSPVSVFPDIPRDLPEILSTVRQNLTMTSVPSVTSGLCDDIDGDICTRLETHFPSMCSIDCIANEVCPRKCGKCMGCYQCNHVTNPETCTQKTICGRGEKCFSVETISASFEQGFRLGCMDERLCSTFGHAAPGIFGKRQGFELSLHGGCCTGEFCNHHALLPTSTVPPTASTSTAQTTTTTQTAGCPTHHSTCPPGWLHHQSSCYAIGTPAMNWDSAKAQCEKNCGQLADFDSSSDLHNVALDLGKYYSGLSNSDGVHVWVAGKLVHNAWQWTTTGHVASSTLQHNNYSRFTYCGFITVVPHSSHSSATASSYLHPQACSVSYLPLCEIKHVYAISFVESIYLIIVLINKHSNVWDDL</sequence>
<comment type="caution">
    <text evidence="3">The sequence shown here is derived from an EMBL/GenBank/DDBJ whole genome shotgun (WGS) entry which is preliminary data.</text>
</comment>
<protein>
    <submittedName>
        <fullName evidence="3">C-type lectin domain family 7 member A</fullName>
    </submittedName>
</protein>